<dbReference type="InterPro" id="IPR027417">
    <property type="entry name" value="P-loop_NTPase"/>
</dbReference>
<reference evidence="3 4" key="1">
    <citation type="journal article" date="2024" name="Plant Biotechnol. J.">
        <title>Dendrobium thyrsiflorum genome and its molecular insights into genes involved in important horticultural traits.</title>
        <authorList>
            <person name="Chen B."/>
            <person name="Wang J.Y."/>
            <person name="Zheng P.J."/>
            <person name="Li K.L."/>
            <person name="Liang Y.M."/>
            <person name="Chen X.F."/>
            <person name="Zhang C."/>
            <person name="Zhao X."/>
            <person name="He X."/>
            <person name="Zhang G.Q."/>
            <person name="Liu Z.J."/>
            <person name="Xu Q."/>
        </authorList>
    </citation>
    <scope>NUCLEOTIDE SEQUENCE [LARGE SCALE GENOMIC DNA]</scope>
    <source>
        <strain evidence="3">GZMU011</strain>
    </source>
</reference>
<dbReference type="InterPro" id="IPR006689">
    <property type="entry name" value="Small_GTPase_ARF/SAR"/>
</dbReference>
<dbReference type="Gene3D" id="3.40.50.300">
    <property type="entry name" value="P-loop containing nucleotide triphosphate hydrolases"/>
    <property type="match status" value="1"/>
</dbReference>
<sequence>MASMPTGNVRSTQVIPRFYYGSHVSAGIRLMARPYIYPLCGAGYRPFFPASLAFFSRDEEEEAGQAYYRSLCLPLAFSIDLLGIISWYIQSTCATSGEGLYEGLDWLSSNIATKG</sequence>
<accession>A0ABD0VVY8</accession>
<evidence type="ECO:0000313" key="3">
    <source>
        <dbReference type="EMBL" id="KAL0926922.1"/>
    </source>
</evidence>
<protein>
    <submittedName>
        <fullName evidence="3">Uncharacterized protein</fullName>
    </submittedName>
</protein>
<comment type="caution">
    <text evidence="3">The sequence shown here is derived from an EMBL/GenBank/DDBJ whole genome shotgun (WGS) entry which is preliminary data.</text>
</comment>
<keyword evidence="1" id="KW-0547">Nucleotide-binding</keyword>
<evidence type="ECO:0000256" key="2">
    <source>
        <dbReference type="ARBA" id="ARBA00023134"/>
    </source>
</evidence>
<keyword evidence="2" id="KW-0342">GTP-binding</keyword>
<organism evidence="3 4">
    <name type="scientific">Dendrobium thyrsiflorum</name>
    <name type="common">Pinecone-like raceme dendrobium</name>
    <name type="synonym">Orchid</name>
    <dbReference type="NCBI Taxonomy" id="117978"/>
    <lineage>
        <taxon>Eukaryota</taxon>
        <taxon>Viridiplantae</taxon>
        <taxon>Streptophyta</taxon>
        <taxon>Embryophyta</taxon>
        <taxon>Tracheophyta</taxon>
        <taxon>Spermatophyta</taxon>
        <taxon>Magnoliopsida</taxon>
        <taxon>Liliopsida</taxon>
        <taxon>Asparagales</taxon>
        <taxon>Orchidaceae</taxon>
        <taxon>Epidendroideae</taxon>
        <taxon>Malaxideae</taxon>
        <taxon>Dendrobiinae</taxon>
        <taxon>Dendrobium</taxon>
    </lineage>
</organism>
<evidence type="ECO:0000256" key="1">
    <source>
        <dbReference type="ARBA" id="ARBA00022741"/>
    </source>
</evidence>
<proteinExistence type="predicted"/>
<dbReference type="AlphaFoldDB" id="A0ABD0VVY8"/>
<dbReference type="EMBL" id="JANQDX010000003">
    <property type="protein sequence ID" value="KAL0926922.1"/>
    <property type="molecule type" value="Genomic_DNA"/>
</dbReference>
<name>A0ABD0VVY8_DENTH</name>
<gene>
    <name evidence="3" type="ORF">M5K25_003177</name>
</gene>
<dbReference type="Pfam" id="PF00025">
    <property type="entry name" value="Arf"/>
    <property type="match status" value="1"/>
</dbReference>
<dbReference type="GO" id="GO:0005525">
    <property type="term" value="F:GTP binding"/>
    <property type="evidence" value="ECO:0007669"/>
    <property type="project" value="UniProtKB-KW"/>
</dbReference>
<keyword evidence="4" id="KW-1185">Reference proteome</keyword>
<evidence type="ECO:0000313" key="4">
    <source>
        <dbReference type="Proteomes" id="UP001552299"/>
    </source>
</evidence>
<dbReference type="Proteomes" id="UP001552299">
    <property type="component" value="Unassembled WGS sequence"/>
</dbReference>